<dbReference type="PANTHER" id="PTHR33098:SF109">
    <property type="entry name" value="OS07G0563400 PROTEIN"/>
    <property type="match status" value="1"/>
</dbReference>
<comment type="caution">
    <text evidence="3">The sequence shown here is derived from an EMBL/GenBank/DDBJ whole genome shotgun (WGS) entry which is preliminary data.</text>
</comment>
<evidence type="ECO:0000313" key="3">
    <source>
        <dbReference type="EMBL" id="KAK8953693.1"/>
    </source>
</evidence>
<feature type="compositionally biased region" description="Basic and acidic residues" evidence="1">
    <location>
        <begin position="362"/>
        <end position="380"/>
    </location>
</feature>
<dbReference type="Proteomes" id="UP001412067">
    <property type="component" value="Unassembled WGS sequence"/>
</dbReference>
<evidence type="ECO:0000256" key="1">
    <source>
        <dbReference type="SAM" id="MobiDB-lite"/>
    </source>
</evidence>
<feature type="region of interest" description="Disordered" evidence="1">
    <location>
        <begin position="342"/>
        <end position="380"/>
    </location>
</feature>
<name>A0ABR2LXX3_9ASPA</name>
<sequence>MGWQRFFPLLRRHQGCDGLSPAASRGEKGGCSGGADQNKRGLQRRLRLTISCGRHRRVFFSLSCLLLFFHSYSRIFSVKTVAASATVLSSAVALHFATPAVTKFIAAEAPRLYESVSAWLTPPYLYFVINGIIISIAATSHFQKPIPASDHLPVDPALSARPDTVSPYANPDSSDYISKLAEDGNTRHQEFLAPEINVDVAADSPVSSVEIDREIGFVISRASWSPRRTGSNNEGFLEKLAAAEGEGALKEKSPASTRPGRRRSTKASPEAGKPLGVSRSKKYETLESTWRTITDGRPVPLARHLKKSVTRETHARTATTDPLPSSPALLKSETFAAGSVAAADLGSPSPSGETSPAKVKLRREPSAGKLRREPSLGQDDLNRRVEAFIKKFNEEMRLQRQNSVQQYLDMIKRSNQ</sequence>
<feature type="region of interest" description="Disordered" evidence="1">
    <location>
        <begin position="243"/>
        <end position="282"/>
    </location>
</feature>
<dbReference type="InterPro" id="IPR025520">
    <property type="entry name" value="DUF4408"/>
</dbReference>
<protein>
    <recommendedName>
        <fullName evidence="2">DUF4408 domain-containing protein</fullName>
    </recommendedName>
</protein>
<reference evidence="3 4" key="1">
    <citation type="journal article" date="2022" name="Nat. Plants">
        <title>Genomes of leafy and leafless Platanthera orchids illuminate the evolution of mycoheterotrophy.</title>
        <authorList>
            <person name="Li M.H."/>
            <person name="Liu K.W."/>
            <person name="Li Z."/>
            <person name="Lu H.C."/>
            <person name="Ye Q.L."/>
            <person name="Zhang D."/>
            <person name="Wang J.Y."/>
            <person name="Li Y.F."/>
            <person name="Zhong Z.M."/>
            <person name="Liu X."/>
            <person name="Yu X."/>
            <person name="Liu D.K."/>
            <person name="Tu X.D."/>
            <person name="Liu B."/>
            <person name="Hao Y."/>
            <person name="Liao X.Y."/>
            <person name="Jiang Y.T."/>
            <person name="Sun W.H."/>
            <person name="Chen J."/>
            <person name="Chen Y.Q."/>
            <person name="Ai Y."/>
            <person name="Zhai J.W."/>
            <person name="Wu S.S."/>
            <person name="Zhou Z."/>
            <person name="Hsiao Y.Y."/>
            <person name="Wu W.L."/>
            <person name="Chen Y.Y."/>
            <person name="Lin Y.F."/>
            <person name="Hsu J.L."/>
            <person name="Li C.Y."/>
            <person name="Wang Z.W."/>
            <person name="Zhao X."/>
            <person name="Zhong W.Y."/>
            <person name="Ma X.K."/>
            <person name="Ma L."/>
            <person name="Huang J."/>
            <person name="Chen G.Z."/>
            <person name="Huang M.Z."/>
            <person name="Huang L."/>
            <person name="Peng D.H."/>
            <person name="Luo Y.B."/>
            <person name="Zou S.Q."/>
            <person name="Chen S.P."/>
            <person name="Lan S."/>
            <person name="Tsai W.C."/>
            <person name="Van de Peer Y."/>
            <person name="Liu Z.J."/>
        </authorList>
    </citation>
    <scope>NUCLEOTIDE SEQUENCE [LARGE SCALE GENOMIC DNA]</scope>
    <source>
        <strain evidence="3">Lor288</strain>
    </source>
</reference>
<dbReference type="Pfam" id="PF05553">
    <property type="entry name" value="DUF761"/>
    <property type="match status" value="1"/>
</dbReference>
<gene>
    <name evidence="3" type="ORF">KSP40_PGU006901</name>
</gene>
<evidence type="ECO:0000313" key="4">
    <source>
        <dbReference type="Proteomes" id="UP001412067"/>
    </source>
</evidence>
<feature type="region of interest" description="Disordered" evidence="1">
    <location>
        <begin position="307"/>
        <end position="328"/>
    </location>
</feature>
<dbReference type="Pfam" id="PF14364">
    <property type="entry name" value="DUF4408"/>
    <property type="match status" value="1"/>
</dbReference>
<proteinExistence type="predicted"/>
<dbReference type="InterPro" id="IPR008480">
    <property type="entry name" value="DUF761_pln"/>
</dbReference>
<dbReference type="PANTHER" id="PTHR33098">
    <property type="entry name" value="COTTON FIBER (DUF761)"/>
    <property type="match status" value="1"/>
</dbReference>
<evidence type="ECO:0000259" key="2">
    <source>
        <dbReference type="Pfam" id="PF14364"/>
    </source>
</evidence>
<accession>A0ABR2LXX3</accession>
<feature type="domain" description="DUF4408" evidence="2">
    <location>
        <begin position="110"/>
        <end position="142"/>
    </location>
</feature>
<organism evidence="3 4">
    <name type="scientific">Platanthera guangdongensis</name>
    <dbReference type="NCBI Taxonomy" id="2320717"/>
    <lineage>
        <taxon>Eukaryota</taxon>
        <taxon>Viridiplantae</taxon>
        <taxon>Streptophyta</taxon>
        <taxon>Embryophyta</taxon>
        <taxon>Tracheophyta</taxon>
        <taxon>Spermatophyta</taxon>
        <taxon>Magnoliopsida</taxon>
        <taxon>Liliopsida</taxon>
        <taxon>Asparagales</taxon>
        <taxon>Orchidaceae</taxon>
        <taxon>Orchidoideae</taxon>
        <taxon>Orchideae</taxon>
        <taxon>Orchidinae</taxon>
        <taxon>Platanthera</taxon>
    </lineage>
</organism>
<dbReference type="EMBL" id="JBBWWR010000014">
    <property type="protein sequence ID" value="KAK8953693.1"/>
    <property type="molecule type" value="Genomic_DNA"/>
</dbReference>
<keyword evidence="4" id="KW-1185">Reference proteome</keyword>